<evidence type="ECO:0000313" key="1">
    <source>
        <dbReference type="EMBL" id="ESK49528.1"/>
    </source>
</evidence>
<dbReference type="Gene3D" id="3.10.129.10">
    <property type="entry name" value="Hotdog Thioesterase"/>
    <property type="match status" value="1"/>
</dbReference>
<dbReference type="HOGENOM" id="CLU_198011_0_0_6"/>
<dbReference type="Proteomes" id="UP000018415">
    <property type="component" value="Unassembled WGS sequence"/>
</dbReference>
<dbReference type="AlphaFoldDB" id="V2U5P7"/>
<evidence type="ECO:0000313" key="2">
    <source>
        <dbReference type="Proteomes" id="UP000018415"/>
    </source>
</evidence>
<sequence length="77" mass="8428">MIEDFLITMKSNRAEIIEFLQQEFPQSLEKCEIDAVTPMGACLTYRVGESELRPGGTISGPTMMTAADLALYVAILG</sequence>
<dbReference type="PATRIC" id="fig|1341679.3.peg.370"/>
<dbReference type="eggNOG" id="COG2050">
    <property type="taxonomic scope" value="Bacteria"/>
</dbReference>
<organism evidence="1 2">
    <name type="scientific">Acinetobacter indicus CIP 110367</name>
    <dbReference type="NCBI Taxonomy" id="1341679"/>
    <lineage>
        <taxon>Bacteria</taxon>
        <taxon>Pseudomonadati</taxon>
        <taxon>Pseudomonadota</taxon>
        <taxon>Gammaproteobacteria</taxon>
        <taxon>Moraxellales</taxon>
        <taxon>Moraxellaceae</taxon>
        <taxon>Acinetobacter</taxon>
    </lineage>
</organism>
<protein>
    <submittedName>
        <fullName evidence="1">Uncharacterized protein</fullName>
    </submittedName>
</protein>
<dbReference type="EMBL" id="AYET01000001">
    <property type="protein sequence ID" value="ESK49528.1"/>
    <property type="molecule type" value="Genomic_DNA"/>
</dbReference>
<keyword evidence="2" id="KW-1185">Reference proteome</keyword>
<accession>V2U5P7</accession>
<comment type="caution">
    <text evidence="1">The sequence shown here is derived from an EMBL/GenBank/DDBJ whole genome shotgun (WGS) entry which is preliminary data.</text>
</comment>
<reference evidence="1 2" key="1">
    <citation type="submission" date="2013-10" db="EMBL/GenBank/DDBJ databases">
        <title>The Genome Sequence of Acinetobacter indicus CIP 110367.</title>
        <authorList>
            <consortium name="The Broad Institute Genomics Platform"/>
            <consortium name="The Broad Institute Genome Sequencing Center for Infectious Disease"/>
            <person name="Cerqueira G."/>
            <person name="Feldgarden M."/>
            <person name="Courvalin P."/>
            <person name="Grillot-Courvalin C."/>
            <person name="Clermont D."/>
            <person name="Rocha E."/>
            <person name="Yoon E.-J."/>
            <person name="Nemec A."/>
            <person name="Young S.K."/>
            <person name="Zeng Q."/>
            <person name="Gargeya S."/>
            <person name="Fitzgerald M."/>
            <person name="Abouelleil A."/>
            <person name="Alvarado L."/>
            <person name="Berlin A.M."/>
            <person name="Chapman S.B."/>
            <person name="Gainer-Dewar J."/>
            <person name="Goldberg J."/>
            <person name="Gnerre S."/>
            <person name="Griggs A."/>
            <person name="Gujja S."/>
            <person name="Hansen M."/>
            <person name="Howarth C."/>
            <person name="Imamovic A."/>
            <person name="Ireland A."/>
            <person name="Larimer J."/>
            <person name="McCowan C."/>
            <person name="Murphy C."/>
            <person name="Pearson M."/>
            <person name="Poon T.W."/>
            <person name="Priest M."/>
            <person name="Roberts A."/>
            <person name="Saif S."/>
            <person name="Shea T."/>
            <person name="Sykes S."/>
            <person name="Wortman J."/>
            <person name="Nusbaum C."/>
            <person name="Birren B."/>
        </authorList>
    </citation>
    <scope>NUCLEOTIDE SEQUENCE [LARGE SCALE GENOMIC DNA]</scope>
    <source>
        <strain evidence="1 2">CIP 110367</strain>
    </source>
</reference>
<name>V2U5P7_9GAMM</name>
<proteinExistence type="predicted"/>
<dbReference type="SUPFAM" id="SSF54637">
    <property type="entry name" value="Thioesterase/thiol ester dehydrase-isomerase"/>
    <property type="match status" value="1"/>
</dbReference>
<gene>
    <name evidence="1" type="ORF">P253_00378</name>
</gene>
<dbReference type="InterPro" id="IPR029069">
    <property type="entry name" value="HotDog_dom_sf"/>
</dbReference>